<feature type="region of interest" description="Disordered" evidence="4">
    <location>
        <begin position="204"/>
        <end position="234"/>
    </location>
</feature>
<dbReference type="SMART" id="SM01407">
    <property type="entry name" value="NAC"/>
    <property type="match status" value="1"/>
</dbReference>
<dbReference type="InterPro" id="IPR038187">
    <property type="entry name" value="NAC_A/B_dom_sf"/>
</dbReference>
<organism evidence="6 7">
    <name type="scientific">Stylonychia lemnae</name>
    <name type="common">Ciliate</name>
    <dbReference type="NCBI Taxonomy" id="5949"/>
    <lineage>
        <taxon>Eukaryota</taxon>
        <taxon>Sar</taxon>
        <taxon>Alveolata</taxon>
        <taxon>Ciliophora</taxon>
        <taxon>Intramacronucleata</taxon>
        <taxon>Spirotrichea</taxon>
        <taxon>Stichotrichia</taxon>
        <taxon>Sporadotrichida</taxon>
        <taxon>Oxytrichidae</taxon>
        <taxon>Stylonychinae</taxon>
        <taxon>Stylonychia</taxon>
    </lineage>
</organism>
<dbReference type="InParanoid" id="A0A077ZQI4"/>
<dbReference type="InterPro" id="IPR002715">
    <property type="entry name" value="Nas_poly-pep-assoc_cplx_dom"/>
</dbReference>
<evidence type="ECO:0000256" key="1">
    <source>
        <dbReference type="ARBA" id="ARBA00005296"/>
    </source>
</evidence>
<dbReference type="CDD" id="cd22055">
    <property type="entry name" value="NAC_BTF3"/>
    <property type="match status" value="1"/>
</dbReference>
<evidence type="ECO:0000256" key="3">
    <source>
        <dbReference type="SAM" id="Coils"/>
    </source>
</evidence>
<evidence type="ECO:0000256" key="2">
    <source>
        <dbReference type="RuleBase" id="RU361272"/>
    </source>
</evidence>
<keyword evidence="7" id="KW-1185">Reference proteome</keyword>
<dbReference type="FunFam" id="2.20.70.30:FF:000001">
    <property type="entry name" value="Transcription factor BTF3 homolog"/>
    <property type="match status" value="1"/>
</dbReference>
<dbReference type="Pfam" id="PF01849">
    <property type="entry name" value="NAC"/>
    <property type="match status" value="1"/>
</dbReference>
<comment type="similarity">
    <text evidence="1 2">Belongs to the NAC-beta family.</text>
</comment>
<feature type="region of interest" description="Disordered" evidence="4">
    <location>
        <begin position="471"/>
        <end position="497"/>
    </location>
</feature>
<evidence type="ECO:0000256" key="4">
    <source>
        <dbReference type="SAM" id="MobiDB-lite"/>
    </source>
</evidence>
<feature type="compositionally biased region" description="Polar residues" evidence="4">
    <location>
        <begin position="213"/>
        <end position="227"/>
    </location>
</feature>
<keyword evidence="2" id="KW-0805">Transcription regulation</keyword>
<reference evidence="6 7" key="1">
    <citation type="submission" date="2014-06" db="EMBL/GenBank/DDBJ databases">
        <authorList>
            <person name="Swart Estienne"/>
        </authorList>
    </citation>
    <scope>NUCLEOTIDE SEQUENCE [LARGE SCALE GENOMIC DNA]</scope>
    <source>
        <strain evidence="6 7">130c</strain>
    </source>
</reference>
<dbReference type="AlphaFoldDB" id="A0A077ZQI4"/>
<gene>
    <name evidence="6" type="primary">Contig14214.g15146</name>
    <name evidence="6" type="ORF">STYLEM_597</name>
</gene>
<dbReference type="PANTHER" id="PTHR10351">
    <property type="entry name" value="TRANSCRIPTION FACTOR BTF3 FAMILY MEMBER"/>
    <property type="match status" value="1"/>
</dbReference>
<proteinExistence type="inferred from homology"/>
<dbReference type="InterPro" id="IPR039370">
    <property type="entry name" value="BTF3"/>
</dbReference>
<feature type="domain" description="NAC-A/B" evidence="5">
    <location>
        <begin position="380"/>
        <end position="445"/>
    </location>
</feature>
<dbReference type="OrthoDB" id="8033832at2759"/>
<keyword evidence="2" id="KW-0804">Transcription</keyword>
<name>A0A077ZQI4_STYLE</name>
<accession>A0A077ZQI4</accession>
<evidence type="ECO:0000313" key="7">
    <source>
        <dbReference type="Proteomes" id="UP000039865"/>
    </source>
</evidence>
<sequence length="497" mass="56235">MEKSKLSNNNEGKSSQVNITTAAGSLNEQSRLVLYYFILSFSSQRFNFSKRLESPKSSDISKYFTASASVRGSNIGKKILHEQKFPAAGRVSNHKAPMGYKTSYWYNSPQIKTNENFNFWHDIKANVATRTKWEDNNLNNGESPRNASTLINPNTQNGFDFKQSIKRGSSETRSFNSQTSRHQHNPINKHAARFLYSQIDLGSDDDDSRGASPASNFSKSRGTSQTKLLYEGDNPNLQNCFSQGRLNSSINQQQQRASQNGVEMNKQRRIDGRLKWFTSQISDLPGPKTEVLHNVAQTYKKEQSEASKLQNEKNILKNKISLGSYYQESKYLEVSQLKGKMDQEVLDARAKLAARFNNAAQIGGKGTQRRKKKHVNVQNVNEDKKLMSAIKKFGVQPLQDIEEVNMFKDDNTVVHFKKPQIQFSVRENLLVVTGNPETKELKDLMPEILKQVGPQQLNFLKNIIGNMDTVKESKAGEEDEDDVPDLVGTNFEEASKK</sequence>
<dbReference type="Proteomes" id="UP000039865">
    <property type="component" value="Unassembled WGS sequence"/>
</dbReference>
<feature type="compositionally biased region" description="Polar residues" evidence="4">
    <location>
        <begin position="171"/>
        <end position="180"/>
    </location>
</feature>
<evidence type="ECO:0000259" key="5">
    <source>
        <dbReference type="PROSITE" id="PS51151"/>
    </source>
</evidence>
<dbReference type="PROSITE" id="PS51151">
    <property type="entry name" value="NAC_AB"/>
    <property type="match status" value="1"/>
</dbReference>
<feature type="region of interest" description="Disordered" evidence="4">
    <location>
        <begin position="134"/>
        <end position="187"/>
    </location>
</feature>
<keyword evidence="3" id="KW-0175">Coiled coil</keyword>
<dbReference type="Gene3D" id="2.20.70.30">
    <property type="entry name" value="Nascent polypeptide-associated complex domain"/>
    <property type="match status" value="1"/>
</dbReference>
<dbReference type="EMBL" id="CCKQ01000570">
    <property type="protein sequence ID" value="CDW71650.1"/>
    <property type="molecule type" value="Genomic_DNA"/>
</dbReference>
<protein>
    <recommendedName>
        <fullName evidence="2">Nascent polypeptide-associated complex subunit beta</fullName>
    </recommendedName>
</protein>
<evidence type="ECO:0000313" key="6">
    <source>
        <dbReference type="EMBL" id="CDW71650.1"/>
    </source>
</evidence>
<feature type="compositionally biased region" description="Polar residues" evidence="4">
    <location>
        <begin position="136"/>
        <end position="158"/>
    </location>
</feature>
<comment type="subunit">
    <text evidence="2">Part of the nascent polypeptide-associated complex (NAC).</text>
</comment>
<feature type="coiled-coil region" evidence="3">
    <location>
        <begin position="292"/>
        <end position="319"/>
    </location>
</feature>